<dbReference type="Gene3D" id="3.30.457.10">
    <property type="entry name" value="Copper amine oxidase-like, N-terminal domain"/>
    <property type="match status" value="1"/>
</dbReference>
<evidence type="ECO:0000256" key="1">
    <source>
        <dbReference type="SAM" id="MobiDB-lite"/>
    </source>
</evidence>
<feature type="region of interest" description="Disordered" evidence="1">
    <location>
        <begin position="418"/>
        <end position="451"/>
    </location>
</feature>
<dbReference type="Pfam" id="PF07833">
    <property type="entry name" value="Cu_amine_oxidN1"/>
    <property type="match status" value="1"/>
</dbReference>
<evidence type="ECO:0000313" key="5">
    <source>
        <dbReference type="EMBL" id="TYP78279.1"/>
    </source>
</evidence>
<evidence type="ECO:0000259" key="3">
    <source>
        <dbReference type="Pfam" id="PF07833"/>
    </source>
</evidence>
<dbReference type="AlphaFoldDB" id="A0A5S5CGN9"/>
<dbReference type="SUPFAM" id="SSF63829">
    <property type="entry name" value="Calcium-dependent phosphotriesterase"/>
    <property type="match status" value="1"/>
</dbReference>
<dbReference type="InterPro" id="IPR036582">
    <property type="entry name" value="Mao_N_sf"/>
</dbReference>
<evidence type="ECO:0000256" key="2">
    <source>
        <dbReference type="SAM" id="SignalP"/>
    </source>
</evidence>
<proteinExistence type="predicted"/>
<name>A0A5S5CGN9_9BACL</name>
<dbReference type="EMBL" id="VNHS01000002">
    <property type="protein sequence ID" value="TYP78279.1"/>
    <property type="molecule type" value="Genomic_DNA"/>
</dbReference>
<keyword evidence="6" id="KW-1185">Reference proteome</keyword>
<protein>
    <submittedName>
        <fullName evidence="5">Putative pyrroloquinoline-quinone binding quinoprotein</fullName>
    </submittedName>
</protein>
<reference evidence="5 6" key="1">
    <citation type="submission" date="2019-07" db="EMBL/GenBank/DDBJ databases">
        <title>Genomic Encyclopedia of Type Strains, Phase III (KMG-III): the genomes of soil and plant-associated and newly described type strains.</title>
        <authorList>
            <person name="Whitman W."/>
        </authorList>
    </citation>
    <scope>NUCLEOTIDE SEQUENCE [LARGE SCALE GENOMIC DNA]</scope>
    <source>
        <strain evidence="5 6">BL24</strain>
    </source>
</reference>
<dbReference type="InterPro" id="IPR011047">
    <property type="entry name" value="Quinoprotein_ADH-like_sf"/>
</dbReference>
<dbReference type="OrthoDB" id="2613833at2"/>
<dbReference type="InterPro" id="IPR015943">
    <property type="entry name" value="WD40/YVTN_repeat-like_dom_sf"/>
</dbReference>
<dbReference type="InterPro" id="IPR012854">
    <property type="entry name" value="Cu_amine_oxidase-like_N"/>
</dbReference>
<dbReference type="InterPro" id="IPR002372">
    <property type="entry name" value="PQQ_rpt_dom"/>
</dbReference>
<accession>A0A5S5CGN9</accession>
<dbReference type="SUPFAM" id="SSF50998">
    <property type="entry name" value="Quinoprotein alcohol dehydrogenase-like"/>
    <property type="match status" value="1"/>
</dbReference>
<gene>
    <name evidence="5" type="ORF">BCM02_102856</name>
</gene>
<dbReference type="RefSeq" id="WP_148928717.1">
    <property type="nucleotide sequence ID" value="NZ_VNHS01000002.1"/>
</dbReference>
<organism evidence="5 6">
    <name type="scientific">Paenibacillus methanolicus</name>
    <dbReference type="NCBI Taxonomy" id="582686"/>
    <lineage>
        <taxon>Bacteria</taxon>
        <taxon>Bacillati</taxon>
        <taxon>Bacillota</taxon>
        <taxon>Bacilli</taxon>
        <taxon>Bacillales</taxon>
        <taxon>Paenibacillaceae</taxon>
        <taxon>Paenibacillus</taxon>
    </lineage>
</organism>
<evidence type="ECO:0000313" key="6">
    <source>
        <dbReference type="Proteomes" id="UP000323257"/>
    </source>
</evidence>
<sequence>MRKFVILLIFVWLTAAVLPAWASAEPTAGRSETFEFGDQTFTLRGTDRVELKAAIPLDSWQSPDVRVGPDGKIYAVDGNRLTAFTPAGTEVWSYPFKGSRDRYLAFSPDGNIAVYEGAGYPKTVQIPGSDPAEEYVYLPARILVFTTKGEKQSEATLDAARYVPTGQAGQFAIDRNGNLYVDSSLGFASFDSGGKLRWTNDKVAKLDPHRWGGEGLSLFSDIGAVHVTKDNTIISVNDWTRTMYGLSIDGRLLWERKLAGGMPGMNFLLTPDNRFIVEPFNSTFNVYDTRTGKVETDQTTADPAVRSVLQGDGRGSVYMRTLNGVSSEAPNGDVNWSYRARSGRVIQQPVSDSYGNMYYLDEDGSVTGLDRHGKLRFTLTGLDGMAAAAPLYVNPAGELLIFDRRGIIQLSPTSAELARLQQDASQQDPPKAPAASGGTGGQSSAGSSCTAASAASQPAGIRILIDCREVRLEKPAIQQHGSLLVPMRSIFGSLGVPVDWDAKSRRITAVKDGSTIILQVGSTTAQIGGRSVHLTVPPQSIQGTTYVPLRFISESLGYKVKWDPAVRTASIDTP</sequence>
<comment type="caution">
    <text evidence="5">The sequence shown here is derived from an EMBL/GenBank/DDBJ whole genome shotgun (WGS) entry which is preliminary data.</text>
</comment>
<feature type="signal peptide" evidence="2">
    <location>
        <begin position="1"/>
        <end position="22"/>
    </location>
</feature>
<feature type="domain" description="Pyrrolo-quinoline quinone repeat" evidence="4">
    <location>
        <begin position="193"/>
        <end position="376"/>
    </location>
</feature>
<evidence type="ECO:0000259" key="4">
    <source>
        <dbReference type="Pfam" id="PF13360"/>
    </source>
</evidence>
<dbReference type="Pfam" id="PF13360">
    <property type="entry name" value="PQQ_2"/>
    <property type="match status" value="1"/>
</dbReference>
<feature type="domain" description="Copper amine oxidase-like N-terminal" evidence="3">
    <location>
        <begin position="468"/>
        <end position="571"/>
    </location>
</feature>
<feature type="chain" id="PRO_5024289165" evidence="2">
    <location>
        <begin position="23"/>
        <end position="574"/>
    </location>
</feature>
<dbReference type="Proteomes" id="UP000323257">
    <property type="component" value="Unassembled WGS sequence"/>
</dbReference>
<keyword evidence="2" id="KW-0732">Signal</keyword>
<dbReference type="SUPFAM" id="SSF55383">
    <property type="entry name" value="Copper amine oxidase, domain N"/>
    <property type="match status" value="1"/>
</dbReference>
<dbReference type="Gene3D" id="2.130.10.10">
    <property type="entry name" value="YVTN repeat-like/Quinoprotein amine dehydrogenase"/>
    <property type="match status" value="1"/>
</dbReference>